<gene>
    <name evidence="1" type="ORF">CGI_10015490</name>
</gene>
<sequence>MVRDICSIAELAPHPPIHCQVCGDYDSNIPCDLASVYKGSFVACTEGAYCMNDVVHEQGNVKTFKRCVNETVCRNLWMSQTSDQDHCTNYGNVMVSGDYSCHYCCTTDRCNRGLIPDPSTYYIKA</sequence>
<dbReference type="EMBL" id="JH817220">
    <property type="protein sequence ID" value="EKC29214.1"/>
    <property type="molecule type" value="Genomic_DNA"/>
</dbReference>
<accession>K1QDQ6</accession>
<reference evidence="1" key="1">
    <citation type="journal article" date="2012" name="Nature">
        <title>The oyster genome reveals stress adaptation and complexity of shell formation.</title>
        <authorList>
            <person name="Zhang G."/>
            <person name="Fang X."/>
            <person name="Guo X."/>
            <person name="Li L."/>
            <person name="Luo R."/>
            <person name="Xu F."/>
            <person name="Yang P."/>
            <person name="Zhang L."/>
            <person name="Wang X."/>
            <person name="Qi H."/>
            <person name="Xiong Z."/>
            <person name="Que H."/>
            <person name="Xie Y."/>
            <person name="Holland P.W."/>
            <person name="Paps J."/>
            <person name="Zhu Y."/>
            <person name="Wu F."/>
            <person name="Chen Y."/>
            <person name="Wang J."/>
            <person name="Peng C."/>
            <person name="Meng J."/>
            <person name="Yang L."/>
            <person name="Liu J."/>
            <person name="Wen B."/>
            <person name="Zhang N."/>
            <person name="Huang Z."/>
            <person name="Zhu Q."/>
            <person name="Feng Y."/>
            <person name="Mount A."/>
            <person name="Hedgecock D."/>
            <person name="Xu Z."/>
            <person name="Liu Y."/>
            <person name="Domazet-Loso T."/>
            <person name="Du Y."/>
            <person name="Sun X."/>
            <person name="Zhang S."/>
            <person name="Liu B."/>
            <person name="Cheng P."/>
            <person name="Jiang X."/>
            <person name="Li J."/>
            <person name="Fan D."/>
            <person name="Wang W."/>
            <person name="Fu W."/>
            <person name="Wang T."/>
            <person name="Wang B."/>
            <person name="Zhang J."/>
            <person name="Peng Z."/>
            <person name="Li Y."/>
            <person name="Li N."/>
            <person name="Wang J."/>
            <person name="Chen M."/>
            <person name="He Y."/>
            <person name="Tan F."/>
            <person name="Song X."/>
            <person name="Zheng Q."/>
            <person name="Huang R."/>
            <person name="Yang H."/>
            <person name="Du X."/>
            <person name="Chen L."/>
            <person name="Yang M."/>
            <person name="Gaffney P.M."/>
            <person name="Wang S."/>
            <person name="Luo L."/>
            <person name="She Z."/>
            <person name="Ming Y."/>
            <person name="Huang W."/>
            <person name="Zhang S."/>
            <person name="Huang B."/>
            <person name="Zhang Y."/>
            <person name="Qu T."/>
            <person name="Ni P."/>
            <person name="Miao G."/>
            <person name="Wang J."/>
            <person name="Wang Q."/>
            <person name="Steinberg C.E."/>
            <person name="Wang H."/>
            <person name="Li N."/>
            <person name="Qian L."/>
            <person name="Zhang G."/>
            <person name="Li Y."/>
            <person name="Yang H."/>
            <person name="Liu X."/>
            <person name="Wang J."/>
            <person name="Yin Y."/>
            <person name="Wang J."/>
        </authorList>
    </citation>
    <scope>NUCLEOTIDE SEQUENCE [LARGE SCALE GENOMIC DNA]</scope>
    <source>
        <strain evidence="1">05x7-T-G4-1.051#20</strain>
    </source>
</reference>
<dbReference type="InParanoid" id="K1QDQ6"/>
<evidence type="ECO:0000313" key="1">
    <source>
        <dbReference type="EMBL" id="EKC29214.1"/>
    </source>
</evidence>
<protein>
    <submittedName>
        <fullName evidence="1">Uncharacterized protein</fullName>
    </submittedName>
</protein>
<dbReference type="AlphaFoldDB" id="K1QDQ6"/>
<proteinExistence type="predicted"/>
<name>K1QDQ6_MAGGI</name>
<organism evidence="1">
    <name type="scientific">Magallana gigas</name>
    <name type="common">Pacific oyster</name>
    <name type="synonym">Crassostrea gigas</name>
    <dbReference type="NCBI Taxonomy" id="29159"/>
    <lineage>
        <taxon>Eukaryota</taxon>
        <taxon>Metazoa</taxon>
        <taxon>Spiralia</taxon>
        <taxon>Lophotrochozoa</taxon>
        <taxon>Mollusca</taxon>
        <taxon>Bivalvia</taxon>
        <taxon>Autobranchia</taxon>
        <taxon>Pteriomorphia</taxon>
        <taxon>Ostreida</taxon>
        <taxon>Ostreoidea</taxon>
        <taxon>Ostreidae</taxon>
        <taxon>Magallana</taxon>
    </lineage>
</organism>
<dbReference type="HOGENOM" id="CLU_2148278_0_0_1"/>